<reference evidence="4" key="2">
    <citation type="submission" date="2023-05" db="EMBL/GenBank/DDBJ databases">
        <authorList>
            <person name="Schelkunov M.I."/>
        </authorList>
    </citation>
    <scope>NUCLEOTIDE SEQUENCE</scope>
    <source>
        <strain evidence="4">Hsosn_3</strain>
        <tissue evidence="4">Leaf</tissue>
    </source>
</reference>
<keyword evidence="5" id="KW-1185">Reference proteome</keyword>
<comment type="caution">
    <text evidence="4">The sequence shown here is derived from an EMBL/GenBank/DDBJ whole genome shotgun (WGS) entry which is preliminary data.</text>
</comment>
<evidence type="ECO:0000313" key="4">
    <source>
        <dbReference type="EMBL" id="KAK1395528.1"/>
    </source>
</evidence>
<proteinExistence type="inferred from homology"/>
<feature type="chain" id="PRO_5042058268" evidence="2">
    <location>
        <begin position="24"/>
        <end position="206"/>
    </location>
</feature>
<dbReference type="InterPro" id="IPR036378">
    <property type="entry name" value="FAS1_dom_sf"/>
</dbReference>
<dbReference type="PANTHER" id="PTHR33985">
    <property type="entry name" value="OS02G0491300 PROTEIN-RELATED"/>
    <property type="match status" value="1"/>
</dbReference>
<dbReference type="AlphaFoldDB" id="A0AAD8J1W2"/>
<dbReference type="EMBL" id="JAUIZM010000002">
    <property type="protein sequence ID" value="KAK1395528.1"/>
    <property type="molecule type" value="Genomic_DNA"/>
</dbReference>
<dbReference type="InterPro" id="IPR000782">
    <property type="entry name" value="FAS1_domain"/>
</dbReference>
<gene>
    <name evidence="4" type="ORF">POM88_005391</name>
</gene>
<feature type="domain" description="FAS1" evidence="3">
    <location>
        <begin position="83"/>
        <end position="181"/>
    </location>
</feature>
<reference evidence="4" key="1">
    <citation type="submission" date="2023-02" db="EMBL/GenBank/DDBJ databases">
        <title>Genome of toxic invasive species Heracleum sosnowskyi carries increased number of genes despite the absence of recent whole-genome duplications.</title>
        <authorList>
            <person name="Schelkunov M."/>
            <person name="Shtratnikova V."/>
            <person name="Makarenko M."/>
            <person name="Klepikova A."/>
            <person name="Omelchenko D."/>
            <person name="Novikova G."/>
            <person name="Obukhova E."/>
            <person name="Bogdanov V."/>
            <person name="Penin A."/>
            <person name="Logacheva M."/>
        </authorList>
    </citation>
    <scope>NUCLEOTIDE SEQUENCE</scope>
    <source>
        <strain evidence="4">Hsosn_3</strain>
        <tissue evidence="4">Leaf</tissue>
    </source>
</reference>
<dbReference type="Gene3D" id="2.30.180.10">
    <property type="entry name" value="FAS1 domain"/>
    <property type="match status" value="1"/>
</dbReference>
<evidence type="ECO:0000259" key="3">
    <source>
        <dbReference type="SMART" id="SM00554"/>
    </source>
</evidence>
<evidence type="ECO:0000256" key="1">
    <source>
        <dbReference type="ARBA" id="ARBA00007843"/>
    </source>
</evidence>
<feature type="signal peptide" evidence="2">
    <location>
        <begin position="1"/>
        <end position="23"/>
    </location>
</feature>
<sequence length="206" mass="22292">MAKNLTFLLRASILSTLVVSLAAFDLPLPSANVLTTPDFFQVRNMGNIIEALLHGHGSRDSFAIWGALLLGHTTGPVLPPYATLFVPSYPAVAHLSNVKPAEIDPFLIPYHITPQRLSFDDLLSLDLETRLPTLLPSKSIIITSNSSSNFAIDDSQITHPNIYLSPNFAVHGIKSIFNYSLYGEAITTLPQPFLGFGAAVHAGIDV</sequence>
<protein>
    <submittedName>
        <fullName evidence="4">Fasciclin-like arabinogalactan family protein</fullName>
    </submittedName>
</protein>
<evidence type="ECO:0000313" key="5">
    <source>
        <dbReference type="Proteomes" id="UP001237642"/>
    </source>
</evidence>
<dbReference type="InterPro" id="IPR052806">
    <property type="entry name" value="Fasciclin-like_AGP"/>
</dbReference>
<dbReference type="FunFam" id="2.30.180.10:FF:000046">
    <property type="entry name" value="Fasciclin-like arabinogalactan family protein"/>
    <property type="match status" value="1"/>
</dbReference>
<comment type="similarity">
    <text evidence="1">Belongs to the fasciclin-like AGP family.</text>
</comment>
<dbReference type="SUPFAM" id="SSF82153">
    <property type="entry name" value="FAS1 domain"/>
    <property type="match status" value="1"/>
</dbReference>
<accession>A0AAD8J1W2</accession>
<evidence type="ECO:0000256" key="2">
    <source>
        <dbReference type="SAM" id="SignalP"/>
    </source>
</evidence>
<name>A0AAD8J1W2_9APIA</name>
<organism evidence="4 5">
    <name type="scientific">Heracleum sosnowskyi</name>
    <dbReference type="NCBI Taxonomy" id="360622"/>
    <lineage>
        <taxon>Eukaryota</taxon>
        <taxon>Viridiplantae</taxon>
        <taxon>Streptophyta</taxon>
        <taxon>Embryophyta</taxon>
        <taxon>Tracheophyta</taxon>
        <taxon>Spermatophyta</taxon>
        <taxon>Magnoliopsida</taxon>
        <taxon>eudicotyledons</taxon>
        <taxon>Gunneridae</taxon>
        <taxon>Pentapetalae</taxon>
        <taxon>asterids</taxon>
        <taxon>campanulids</taxon>
        <taxon>Apiales</taxon>
        <taxon>Apiaceae</taxon>
        <taxon>Apioideae</taxon>
        <taxon>apioid superclade</taxon>
        <taxon>Tordylieae</taxon>
        <taxon>Tordyliinae</taxon>
        <taxon>Heracleum</taxon>
    </lineage>
</organism>
<dbReference type="SMART" id="SM00554">
    <property type="entry name" value="FAS1"/>
    <property type="match status" value="1"/>
</dbReference>
<dbReference type="PANTHER" id="PTHR33985:SF5">
    <property type="entry name" value="FASCICLIN-LIKE ARABINOGALACTAN FAMILY PROTEIN"/>
    <property type="match status" value="1"/>
</dbReference>
<keyword evidence="2" id="KW-0732">Signal</keyword>
<dbReference type="Proteomes" id="UP001237642">
    <property type="component" value="Unassembled WGS sequence"/>
</dbReference>